<evidence type="ECO:0000313" key="2">
    <source>
        <dbReference type="EMBL" id="CAI9926105.1"/>
    </source>
</evidence>
<reference evidence="2" key="1">
    <citation type="submission" date="2023-06" db="EMBL/GenBank/DDBJ databases">
        <authorList>
            <person name="Kurt Z."/>
        </authorList>
    </citation>
    <scope>NUCLEOTIDE SEQUENCE</scope>
</reference>
<protein>
    <submittedName>
        <fullName evidence="3">Hypothetical_protein</fullName>
    </submittedName>
</protein>
<feature type="region of interest" description="Disordered" evidence="1">
    <location>
        <begin position="167"/>
        <end position="217"/>
    </location>
</feature>
<keyword evidence="4" id="KW-1185">Reference proteome</keyword>
<dbReference type="AlphaFoldDB" id="A0AA86NU01"/>
<feature type="compositionally biased region" description="Basic and acidic residues" evidence="1">
    <location>
        <begin position="228"/>
        <end position="243"/>
    </location>
</feature>
<organism evidence="2">
    <name type="scientific">Hexamita inflata</name>
    <dbReference type="NCBI Taxonomy" id="28002"/>
    <lineage>
        <taxon>Eukaryota</taxon>
        <taxon>Metamonada</taxon>
        <taxon>Diplomonadida</taxon>
        <taxon>Hexamitidae</taxon>
        <taxon>Hexamitinae</taxon>
        <taxon>Hexamita</taxon>
    </lineage>
</organism>
<accession>A0AA86NU01</accession>
<sequence length="738" mass="82817">MSFNPYSQKLPYPTQPKIGFGFPAPGGLQQPSMGFGNATAKPTGFGAAPPITNAPAMGFGNVVQKPAFQPANAFPGPTNNGPAIGFGNTKPAVTAPTGFGNAAGNAPAGGFAMNKPATTFGAPKEEEKKEVKYEALGAKTTDAPKVAAGTEFGNGGGFNLGGLNKPAETKPAETKPVFPGFPKAEEKKNENLTSIQNKETDLSHNPFLPVKSEDNPVNQRELDPIQEKHKEASKVEQGKDQNEKNTGFGIQKQVFNAETLQFKNEKMDSKKLAQQHTNEQIEKQDKPVLEIKFNKGLDISTKYKEQCVCFNNYQIVSPKLLQEYFNVLKISYQIKQLLNSSLLLTFNQFSNYENDNLYVVIKQQQQSKITLIQLINRKINQLNIMQDAIDINNPKSIVQQQLPPFSMKVNGIIIANTLQLVLQFLAEQTMFLVVQVPINDCLSPFVNNTEFYNLQKTFKVIIMWADTETITLFISQKSVKTHEISTLNGIVNVEPLHTNEIYNLFNLESRQSNETNTINISAQGMYPPVQNNMKVKYYTNKESVLQIVKDTIQSGQEYIRHDILFINLQDVTQAKAMFDCSILQFNFICFNINKSVLNNLISQFPMNLKVIEKSEDEFVNVLIGEDVLKPQFYNIKLDDVELSPKKEQFQLSEEINSEKFADHLKLCTDWLKQVKKYQFSINLPLTIQGESFDTIAEEIELLIQKSKLIKNNTEINKCVLNGIAALVEEWIQLLKRQE</sequence>
<feature type="region of interest" description="Disordered" evidence="1">
    <location>
        <begin position="228"/>
        <end position="247"/>
    </location>
</feature>
<gene>
    <name evidence="2" type="ORF">HINF_LOCUS13750</name>
    <name evidence="3" type="ORF">HINF_LOCUS74424</name>
</gene>
<evidence type="ECO:0000256" key="1">
    <source>
        <dbReference type="SAM" id="MobiDB-lite"/>
    </source>
</evidence>
<dbReference type="Proteomes" id="UP001642409">
    <property type="component" value="Unassembled WGS sequence"/>
</dbReference>
<reference evidence="3 4" key="2">
    <citation type="submission" date="2024-07" db="EMBL/GenBank/DDBJ databases">
        <authorList>
            <person name="Akdeniz Z."/>
        </authorList>
    </citation>
    <scope>NUCLEOTIDE SEQUENCE [LARGE SCALE GENOMIC DNA]</scope>
</reference>
<dbReference type="EMBL" id="CATOUU010000361">
    <property type="protein sequence ID" value="CAI9926105.1"/>
    <property type="molecule type" value="Genomic_DNA"/>
</dbReference>
<dbReference type="EMBL" id="CAXDID020000633">
    <property type="protein sequence ID" value="CAL6107295.1"/>
    <property type="molecule type" value="Genomic_DNA"/>
</dbReference>
<evidence type="ECO:0000313" key="3">
    <source>
        <dbReference type="EMBL" id="CAL6107295.1"/>
    </source>
</evidence>
<evidence type="ECO:0000313" key="4">
    <source>
        <dbReference type="Proteomes" id="UP001642409"/>
    </source>
</evidence>
<name>A0AA86NU01_9EUKA</name>
<proteinExistence type="predicted"/>
<comment type="caution">
    <text evidence="2">The sequence shown here is derived from an EMBL/GenBank/DDBJ whole genome shotgun (WGS) entry which is preliminary data.</text>
</comment>